<dbReference type="PANTHER" id="PTHR21716">
    <property type="entry name" value="TRANSMEMBRANE PROTEIN"/>
    <property type="match status" value="1"/>
</dbReference>
<feature type="transmembrane region" description="Helical" evidence="9">
    <location>
        <begin position="31"/>
        <end position="48"/>
    </location>
</feature>
<evidence type="ECO:0000256" key="7">
    <source>
        <dbReference type="ARBA" id="ARBA00023136"/>
    </source>
</evidence>
<feature type="transmembrane region" description="Helical" evidence="9">
    <location>
        <begin position="255"/>
        <end position="273"/>
    </location>
</feature>
<evidence type="ECO:0000313" key="11">
    <source>
        <dbReference type="Proteomes" id="UP000319976"/>
    </source>
</evidence>
<evidence type="ECO:0000256" key="6">
    <source>
        <dbReference type="ARBA" id="ARBA00022989"/>
    </source>
</evidence>
<keyword evidence="7 9" id="KW-0472">Membrane</keyword>
<feature type="transmembrane region" description="Helical" evidence="9">
    <location>
        <begin position="321"/>
        <end position="343"/>
    </location>
</feature>
<keyword evidence="11" id="KW-1185">Reference proteome</keyword>
<dbReference type="GO" id="GO:0055085">
    <property type="term" value="P:transmembrane transport"/>
    <property type="evidence" value="ECO:0007669"/>
    <property type="project" value="TreeGrafter"/>
</dbReference>
<keyword evidence="3" id="KW-0813">Transport</keyword>
<dbReference type="PANTHER" id="PTHR21716:SF53">
    <property type="entry name" value="PERMEASE PERM-RELATED"/>
    <property type="match status" value="1"/>
</dbReference>
<evidence type="ECO:0000256" key="3">
    <source>
        <dbReference type="ARBA" id="ARBA00022448"/>
    </source>
</evidence>
<sequence>MEYESRIQTVCLLIITSVVIAGVVYWLQPVLLPLVVAIFVVSGVTPILNMLEQRLGANRLTAAAITFLGGLVILVCIGWLLWMSILEVTEYAPQYRARVTEIVEWTEDFLSFNQPRLPQGDSIDTEDAVEAPRPRDIPLTGNASNKTLSKAEQDVKKILDQMIQRGASAVSTALLDLFSAGIIVLIYVFFLLLGAPEVPQVRPKIWQEIDQLIRGYLSLKTVISLVTGFAFGLVLKLFGVPMATAFGMLAFLLNYIPNIGPLIATVLPIPLIILHPDASITWMVLVIGLTSTVQFVSGNVIEPNMMGKSADLHPIVVLSALMFWGMIWGLVGMFLATPITAGIKIGLSRFERTRPVAEFMAGRWSTPPENMDIASVDDSQA</sequence>
<protein>
    <submittedName>
        <fullName evidence="10">AI-2 transport protein TqsA</fullName>
    </submittedName>
</protein>
<keyword evidence="4" id="KW-1003">Cell membrane</keyword>
<evidence type="ECO:0000313" key="10">
    <source>
        <dbReference type="EMBL" id="QDT63529.1"/>
    </source>
</evidence>
<evidence type="ECO:0000256" key="2">
    <source>
        <dbReference type="ARBA" id="ARBA00009773"/>
    </source>
</evidence>
<keyword evidence="5 9" id="KW-0812">Transmembrane</keyword>
<feature type="transmembrane region" description="Helical" evidence="9">
    <location>
        <begin position="280"/>
        <end position="301"/>
    </location>
</feature>
<feature type="transmembrane region" description="Helical" evidence="9">
    <location>
        <begin position="7"/>
        <end position="25"/>
    </location>
</feature>
<name>A0A517T576_9PLAN</name>
<dbReference type="GO" id="GO:0005886">
    <property type="term" value="C:plasma membrane"/>
    <property type="evidence" value="ECO:0007669"/>
    <property type="project" value="UniProtKB-SubCell"/>
</dbReference>
<organism evidence="10 11">
    <name type="scientific">Calycomorphotria hydatis</name>
    <dbReference type="NCBI Taxonomy" id="2528027"/>
    <lineage>
        <taxon>Bacteria</taxon>
        <taxon>Pseudomonadati</taxon>
        <taxon>Planctomycetota</taxon>
        <taxon>Planctomycetia</taxon>
        <taxon>Planctomycetales</taxon>
        <taxon>Planctomycetaceae</taxon>
        <taxon>Calycomorphotria</taxon>
    </lineage>
</organism>
<dbReference type="OrthoDB" id="9799225at2"/>
<dbReference type="InterPro" id="IPR002549">
    <property type="entry name" value="AI-2E-like"/>
</dbReference>
<proteinExistence type="inferred from homology"/>
<dbReference type="EMBL" id="CP036316">
    <property type="protein sequence ID" value="QDT63529.1"/>
    <property type="molecule type" value="Genomic_DNA"/>
</dbReference>
<evidence type="ECO:0000256" key="9">
    <source>
        <dbReference type="SAM" id="Phobius"/>
    </source>
</evidence>
<dbReference type="Proteomes" id="UP000319976">
    <property type="component" value="Chromosome"/>
</dbReference>
<keyword evidence="6 9" id="KW-1133">Transmembrane helix</keyword>
<evidence type="ECO:0000256" key="4">
    <source>
        <dbReference type="ARBA" id="ARBA00022475"/>
    </source>
</evidence>
<evidence type="ECO:0000256" key="8">
    <source>
        <dbReference type="SAM" id="MobiDB-lite"/>
    </source>
</evidence>
<feature type="transmembrane region" description="Helical" evidence="9">
    <location>
        <begin position="216"/>
        <end position="235"/>
    </location>
</feature>
<comment type="subcellular location">
    <subcellularLocation>
        <location evidence="1">Cell membrane</location>
        <topology evidence="1">Multi-pass membrane protein</topology>
    </subcellularLocation>
</comment>
<dbReference type="KEGG" id="chya:V22_07510"/>
<evidence type="ECO:0000256" key="1">
    <source>
        <dbReference type="ARBA" id="ARBA00004651"/>
    </source>
</evidence>
<evidence type="ECO:0000256" key="5">
    <source>
        <dbReference type="ARBA" id="ARBA00022692"/>
    </source>
</evidence>
<dbReference type="RefSeq" id="WP_145259923.1">
    <property type="nucleotide sequence ID" value="NZ_CP036316.1"/>
</dbReference>
<gene>
    <name evidence="10" type="primary">tqsA</name>
    <name evidence="10" type="ORF">V22_07510</name>
</gene>
<feature type="transmembrane region" description="Helical" evidence="9">
    <location>
        <begin position="177"/>
        <end position="195"/>
    </location>
</feature>
<feature type="region of interest" description="Disordered" evidence="8">
    <location>
        <begin position="116"/>
        <end position="144"/>
    </location>
</feature>
<feature type="transmembrane region" description="Helical" evidence="9">
    <location>
        <begin position="60"/>
        <end position="82"/>
    </location>
</feature>
<comment type="similarity">
    <text evidence="2">Belongs to the autoinducer-2 exporter (AI-2E) (TC 2.A.86) family.</text>
</comment>
<reference evidence="10 11" key="1">
    <citation type="submission" date="2019-02" db="EMBL/GenBank/DDBJ databases">
        <title>Deep-cultivation of Planctomycetes and their phenomic and genomic characterization uncovers novel biology.</title>
        <authorList>
            <person name="Wiegand S."/>
            <person name="Jogler M."/>
            <person name="Boedeker C."/>
            <person name="Pinto D."/>
            <person name="Vollmers J."/>
            <person name="Rivas-Marin E."/>
            <person name="Kohn T."/>
            <person name="Peeters S.H."/>
            <person name="Heuer A."/>
            <person name="Rast P."/>
            <person name="Oberbeckmann S."/>
            <person name="Bunk B."/>
            <person name="Jeske O."/>
            <person name="Meyerdierks A."/>
            <person name="Storesund J.E."/>
            <person name="Kallscheuer N."/>
            <person name="Luecker S."/>
            <person name="Lage O.M."/>
            <person name="Pohl T."/>
            <person name="Merkel B.J."/>
            <person name="Hornburger P."/>
            <person name="Mueller R.-W."/>
            <person name="Bruemmer F."/>
            <person name="Labrenz M."/>
            <person name="Spormann A.M."/>
            <person name="Op den Camp H."/>
            <person name="Overmann J."/>
            <person name="Amann R."/>
            <person name="Jetten M.S.M."/>
            <person name="Mascher T."/>
            <person name="Medema M.H."/>
            <person name="Devos D.P."/>
            <person name="Kaster A.-K."/>
            <person name="Ovreas L."/>
            <person name="Rohde M."/>
            <person name="Galperin M.Y."/>
            <person name="Jogler C."/>
        </authorList>
    </citation>
    <scope>NUCLEOTIDE SEQUENCE [LARGE SCALE GENOMIC DNA]</scope>
    <source>
        <strain evidence="10 11">V22</strain>
    </source>
</reference>
<dbReference type="AlphaFoldDB" id="A0A517T576"/>
<dbReference type="Pfam" id="PF01594">
    <property type="entry name" value="AI-2E_transport"/>
    <property type="match status" value="1"/>
</dbReference>
<accession>A0A517T576</accession>